<keyword evidence="2" id="KW-1185">Reference proteome</keyword>
<gene>
    <name evidence="1" type="ORF">EYF80_028146</name>
</gene>
<dbReference type="EMBL" id="SRLO01000312">
    <property type="protein sequence ID" value="TNN61641.1"/>
    <property type="molecule type" value="Genomic_DNA"/>
</dbReference>
<sequence length="70" mass="7495">MVDDDDGGLKEKTKRACVEDITEDPLPTPTPRNNRTTAVVRSGKDRQCCVSYLTGAPAEAVAPSESDRCG</sequence>
<dbReference type="Proteomes" id="UP000314294">
    <property type="component" value="Unassembled WGS sequence"/>
</dbReference>
<comment type="caution">
    <text evidence="1">The sequence shown here is derived from an EMBL/GenBank/DDBJ whole genome shotgun (WGS) entry which is preliminary data.</text>
</comment>
<dbReference type="AlphaFoldDB" id="A0A4Z2H7M4"/>
<name>A0A4Z2H7M4_9TELE</name>
<protein>
    <submittedName>
        <fullName evidence="1">Uncharacterized protein</fullName>
    </submittedName>
</protein>
<evidence type="ECO:0000313" key="1">
    <source>
        <dbReference type="EMBL" id="TNN61641.1"/>
    </source>
</evidence>
<accession>A0A4Z2H7M4</accession>
<organism evidence="1 2">
    <name type="scientific">Liparis tanakae</name>
    <name type="common">Tanaka's snailfish</name>
    <dbReference type="NCBI Taxonomy" id="230148"/>
    <lineage>
        <taxon>Eukaryota</taxon>
        <taxon>Metazoa</taxon>
        <taxon>Chordata</taxon>
        <taxon>Craniata</taxon>
        <taxon>Vertebrata</taxon>
        <taxon>Euteleostomi</taxon>
        <taxon>Actinopterygii</taxon>
        <taxon>Neopterygii</taxon>
        <taxon>Teleostei</taxon>
        <taxon>Neoteleostei</taxon>
        <taxon>Acanthomorphata</taxon>
        <taxon>Eupercaria</taxon>
        <taxon>Perciformes</taxon>
        <taxon>Cottioidei</taxon>
        <taxon>Cottales</taxon>
        <taxon>Liparidae</taxon>
        <taxon>Liparis</taxon>
    </lineage>
</organism>
<proteinExistence type="predicted"/>
<evidence type="ECO:0000313" key="2">
    <source>
        <dbReference type="Proteomes" id="UP000314294"/>
    </source>
</evidence>
<reference evidence="1 2" key="1">
    <citation type="submission" date="2019-03" db="EMBL/GenBank/DDBJ databases">
        <title>First draft genome of Liparis tanakae, snailfish: a comprehensive survey of snailfish specific genes.</title>
        <authorList>
            <person name="Kim W."/>
            <person name="Song I."/>
            <person name="Jeong J.-H."/>
            <person name="Kim D."/>
            <person name="Kim S."/>
            <person name="Ryu S."/>
            <person name="Song J.Y."/>
            <person name="Lee S.K."/>
        </authorList>
    </citation>
    <scope>NUCLEOTIDE SEQUENCE [LARGE SCALE GENOMIC DNA]</scope>
    <source>
        <tissue evidence="1">Muscle</tissue>
    </source>
</reference>